<dbReference type="EMBL" id="JADQDF010000002">
    <property type="protein sequence ID" value="MBW0132538.1"/>
    <property type="molecule type" value="Genomic_DNA"/>
</dbReference>
<accession>A0ABS6UKW3</accession>
<keyword evidence="3" id="KW-1185">Reference proteome</keyword>
<protein>
    <submittedName>
        <fullName evidence="2">DUF2306 domain-containing protein</fullName>
    </submittedName>
</protein>
<feature type="transmembrane region" description="Helical" evidence="1">
    <location>
        <begin position="127"/>
        <end position="146"/>
    </location>
</feature>
<evidence type="ECO:0000313" key="3">
    <source>
        <dbReference type="Proteomes" id="UP000694300"/>
    </source>
</evidence>
<sequence length="158" mass="16519">MPLDVTIAVHVGCGVVAVACGPGAMLTRKGSRRHRGFGRIYLGALLGLGLTAPVLAAVDWAHRWHLAVLGGLALGAATAGAAAVRLLRPIRLAVHITGMGTAYVVMLTAFYVDNGPRLPLWDQLPPIVFWVLPAAVGTPVLLGALHRHRGGRPPARPT</sequence>
<feature type="transmembrane region" description="Helical" evidence="1">
    <location>
        <begin position="92"/>
        <end position="112"/>
    </location>
</feature>
<keyword evidence="1" id="KW-0812">Transmembrane</keyword>
<dbReference type="Proteomes" id="UP000694300">
    <property type="component" value="Unassembled WGS sequence"/>
</dbReference>
<name>A0ABS6UKW3_9PSEU</name>
<comment type="caution">
    <text evidence="2">The sequence shown here is derived from an EMBL/GenBank/DDBJ whole genome shotgun (WGS) entry which is preliminary data.</text>
</comment>
<keyword evidence="1" id="KW-0472">Membrane</keyword>
<feature type="transmembrane region" description="Helical" evidence="1">
    <location>
        <begin position="64"/>
        <end position="87"/>
    </location>
</feature>
<evidence type="ECO:0000256" key="1">
    <source>
        <dbReference type="SAM" id="Phobius"/>
    </source>
</evidence>
<proteinExistence type="predicted"/>
<organism evidence="2 3">
    <name type="scientific">Pseudonocardia oceani</name>
    <dbReference type="NCBI Taxonomy" id="2792013"/>
    <lineage>
        <taxon>Bacteria</taxon>
        <taxon>Bacillati</taxon>
        <taxon>Actinomycetota</taxon>
        <taxon>Actinomycetes</taxon>
        <taxon>Pseudonocardiales</taxon>
        <taxon>Pseudonocardiaceae</taxon>
        <taxon>Pseudonocardia</taxon>
    </lineage>
</organism>
<keyword evidence="1" id="KW-1133">Transmembrane helix</keyword>
<feature type="transmembrane region" description="Helical" evidence="1">
    <location>
        <begin position="38"/>
        <end position="58"/>
    </location>
</feature>
<evidence type="ECO:0000313" key="2">
    <source>
        <dbReference type="EMBL" id="MBW0132538.1"/>
    </source>
</evidence>
<gene>
    <name evidence="2" type="ORF">I4I82_33365</name>
</gene>
<feature type="transmembrane region" description="Helical" evidence="1">
    <location>
        <begin position="6"/>
        <end position="26"/>
    </location>
</feature>
<reference evidence="2 3" key="1">
    <citation type="submission" date="2020-11" db="EMBL/GenBank/DDBJ databases">
        <title>Pseudonocardia abyssalis sp. nov. and Pseudonocardia oceani sp. nov., description and phylogenomic analysis of two novel actinomycetes isolated from the deep Southern Ocean.</title>
        <authorList>
            <person name="Parra J."/>
        </authorList>
    </citation>
    <scope>NUCLEOTIDE SEQUENCE [LARGE SCALE GENOMIC DNA]</scope>
    <source>
        <strain evidence="3">KRD185</strain>
    </source>
</reference>